<comment type="caution">
    <text evidence="1">The sequence shown here is derived from an EMBL/GenBank/DDBJ whole genome shotgun (WGS) entry which is preliminary data.</text>
</comment>
<dbReference type="EMBL" id="BLLK01000069">
    <property type="protein sequence ID" value="GFH59706.1"/>
    <property type="molecule type" value="Genomic_DNA"/>
</dbReference>
<keyword evidence="2" id="KW-1185">Reference proteome</keyword>
<accession>A0AAD3DAK7</accession>
<evidence type="ECO:0000313" key="2">
    <source>
        <dbReference type="Proteomes" id="UP001054902"/>
    </source>
</evidence>
<organism evidence="1 2">
    <name type="scientific">Chaetoceros tenuissimus</name>
    <dbReference type="NCBI Taxonomy" id="426638"/>
    <lineage>
        <taxon>Eukaryota</taxon>
        <taxon>Sar</taxon>
        <taxon>Stramenopiles</taxon>
        <taxon>Ochrophyta</taxon>
        <taxon>Bacillariophyta</taxon>
        <taxon>Coscinodiscophyceae</taxon>
        <taxon>Chaetocerotophycidae</taxon>
        <taxon>Chaetocerotales</taxon>
        <taxon>Chaetocerotaceae</taxon>
        <taxon>Chaetoceros</taxon>
    </lineage>
</organism>
<dbReference type="AlphaFoldDB" id="A0AAD3DAK7"/>
<proteinExistence type="predicted"/>
<reference evidence="1 2" key="1">
    <citation type="journal article" date="2021" name="Sci. Rep.">
        <title>The genome of the diatom Chaetoceros tenuissimus carries an ancient integrated fragment of an extant virus.</title>
        <authorList>
            <person name="Hongo Y."/>
            <person name="Kimura K."/>
            <person name="Takaki Y."/>
            <person name="Yoshida Y."/>
            <person name="Baba S."/>
            <person name="Kobayashi G."/>
            <person name="Nagasaki K."/>
            <person name="Hano T."/>
            <person name="Tomaru Y."/>
        </authorList>
    </citation>
    <scope>NUCLEOTIDE SEQUENCE [LARGE SCALE GENOMIC DNA]</scope>
    <source>
        <strain evidence="1 2">NIES-3715</strain>
    </source>
</reference>
<dbReference type="Proteomes" id="UP001054902">
    <property type="component" value="Unassembled WGS sequence"/>
</dbReference>
<name>A0AAD3DAK7_9STRA</name>
<gene>
    <name evidence="1" type="ORF">CTEN210_16182</name>
</gene>
<evidence type="ECO:0000313" key="1">
    <source>
        <dbReference type="EMBL" id="GFH59706.1"/>
    </source>
</evidence>
<sequence>MNDFMKLDYGLDLFAKLRSLSSDQFYQERLEDIQKLRGHIQILNQLKSDGKWEDEEFWGNLQEFVSCRLEEIPEGAGFFNDNIRDPLYELADIVHESMTKMICSRHYCSNEDFCKLAKQFSDDFWEFENVCACDENYEPLICVAANHAGIAPEYLSLLLEIEPLRYWGKPFLLRLVTSHESDGVAADENRVNALKELVKLGLLKKKHVSRTRTDNENLLVDCDVRFTKVFDFLSSFDPDSLFTIWESFGDIEKTTQFLEAGFNHFPNVGGLLFHKNEDGKTTVLDKAFEIYGKKKVMEILRKILSPKSDYPILHHIFSKAPQYKDLFSEKFGWAHGILRDHNGRTLHQAVLAAGPMIVKKNAVLFTQLQDSQILEKDPITTLFPFAAMAVGEHGDLHKCFELLRRQPSVLERKARMKGCTLKRKRE</sequence>
<protein>
    <submittedName>
        <fullName evidence="1">Uncharacterized protein</fullName>
    </submittedName>
</protein>